<reference evidence="3" key="1">
    <citation type="submission" date="2022-02" db="EMBL/GenBank/DDBJ databases">
        <title>Corynebacterium sp. from urogenital microbiome.</title>
        <authorList>
            <person name="Cappelli E.A."/>
            <person name="Ribeiro T.G."/>
            <person name="Peixe L."/>
        </authorList>
    </citation>
    <scope>NUCLEOTIDE SEQUENCE</scope>
    <source>
        <strain evidence="3">C8Ua_172</strain>
    </source>
</reference>
<dbReference type="RefSeq" id="WP_269964376.1">
    <property type="nucleotide sequence ID" value="NZ_JAKMUS010000001.1"/>
</dbReference>
<keyword evidence="1" id="KW-0812">Transmembrane</keyword>
<evidence type="ECO:0000313" key="4">
    <source>
        <dbReference type="Proteomes" id="UP001146468"/>
    </source>
</evidence>
<protein>
    <recommendedName>
        <fullName evidence="5">Secreted protein</fullName>
    </recommendedName>
</protein>
<accession>A0A9X3LSR0</accession>
<evidence type="ECO:0008006" key="5">
    <source>
        <dbReference type="Google" id="ProtNLM"/>
    </source>
</evidence>
<comment type="caution">
    <text evidence="3">The sequence shown here is derived from an EMBL/GenBank/DDBJ whole genome shotgun (WGS) entry which is preliminary data.</text>
</comment>
<evidence type="ECO:0000256" key="2">
    <source>
        <dbReference type="SAM" id="SignalP"/>
    </source>
</evidence>
<keyword evidence="1" id="KW-0472">Membrane</keyword>
<evidence type="ECO:0000256" key="1">
    <source>
        <dbReference type="SAM" id="Phobius"/>
    </source>
</evidence>
<feature type="signal peptide" evidence="2">
    <location>
        <begin position="1"/>
        <end position="24"/>
    </location>
</feature>
<dbReference type="Proteomes" id="UP001146468">
    <property type="component" value="Unassembled WGS sequence"/>
</dbReference>
<keyword evidence="1" id="KW-1133">Transmembrane helix</keyword>
<evidence type="ECO:0000313" key="3">
    <source>
        <dbReference type="EMBL" id="MCZ9292904.1"/>
    </source>
</evidence>
<organism evidence="3 4">
    <name type="scientific">Corynebacterium meitnerae</name>
    <dbReference type="NCBI Taxonomy" id="2913498"/>
    <lineage>
        <taxon>Bacteria</taxon>
        <taxon>Bacillati</taxon>
        <taxon>Actinomycetota</taxon>
        <taxon>Actinomycetes</taxon>
        <taxon>Mycobacteriales</taxon>
        <taxon>Corynebacteriaceae</taxon>
        <taxon>Corynebacterium</taxon>
    </lineage>
</organism>
<keyword evidence="4" id="KW-1185">Reference proteome</keyword>
<name>A0A9X3LSR0_9CORY</name>
<feature type="transmembrane region" description="Helical" evidence="1">
    <location>
        <begin position="88"/>
        <end position="109"/>
    </location>
</feature>
<dbReference type="EMBL" id="JAKMUS010000001">
    <property type="protein sequence ID" value="MCZ9292904.1"/>
    <property type="molecule type" value="Genomic_DNA"/>
</dbReference>
<proteinExistence type="predicted"/>
<gene>
    <name evidence="3" type="ORF">L8U60_00180</name>
</gene>
<keyword evidence="2" id="KW-0732">Signal</keyword>
<sequence length="114" mass="12062">MRKTLIAVATSAALLLPAAPAAYAAPTDTGKANDNAISRGIENAFDPDKASSMKEDSFKGFLDMAVNPYRLMFSGDLEQSSQGVTQTIINYVIIAAAVTVVGQIIQLVMSNLPR</sequence>
<dbReference type="AlphaFoldDB" id="A0A9X3LSR0"/>
<feature type="chain" id="PRO_5040976820" description="Secreted protein" evidence="2">
    <location>
        <begin position="25"/>
        <end position="114"/>
    </location>
</feature>